<proteinExistence type="predicted"/>
<organism evidence="4">
    <name type="scientific">Psilocybe cubensis</name>
    <name type="common">Psychedelic mushroom</name>
    <name type="synonym">Stropharia cubensis</name>
    <dbReference type="NCBI Taxonomy" id="181762"/>
    <lineage>
        <taxon>Eukaryota</taxon>
        <taxon>Fungi</taxon>
        <taxon>Dikarya</taxon>
        <taxon>Basidiomycota</taxon>
        <taxon>Agaricomycotina</taxon>
        <taxon>Agaricomycetes</taxon>
        <taxon>Agaricomycetidae</taxon>
        <taxon>Agaricales</taxon>
        <taxon>Agaricineae</taxon>
        <taxon>Strophariaceae</taxon>
        <taxon>Psilocybe</taxon>
    </lineage>
</organism>
<dbReference type="OrthoDB" id="623670at2759"/>
<evidence type="ECO:0000256" key="1">
    <source>
        <dbReference type="ARBA" id="ARBA00022729"/>
    </source>
</evidence>
<evidence type="ECO:0000256" key="2">
    <source>
        <dbReference type="SAM" id="MobiDB-lite"/>
    </source>
</evidence>
<keyword evidence="1 3" id="KW-0732">Signal</keyword>
<dbReference type="CDD" id="cd22191">
    <property type="entry name" value="DPBB_RlpA_EXP_N-like"/>
    <property type="match status" value="1"/>
</dbReference>
<feature type="chain" id="PRO_5033987673" evidence="3">
    <location>
        <begin position="20"/>
        <end position="266"/>
    </location>
</feature>
<sequence>MFAKILCISLLAATLPVLSVSHNARHVNRHSDLAKRADSDIQVFKRFAGSHWTYYDVEETGNAGSCGKHHVNTDFTVAMNAAQMNPGWCFKTIVLTLGSKSTTATISDTCPGCPYGGLDLTEGLFAFFLGRWPEGGGVFTGDWEFTDAIPAKPVSPPITTSKPTVTPKPAPASITTTSKHSSTTTSRKFSSSSILSFSNKVSSISSISSTSPVSPTSSINYLTGAASGLAIPTGTIDRTGSTPSNLQDLNELFVQLGGLAMVAASL</sequence>
<protein>
    <submittedName>
        <fullName evidence="4">Uncharacterized protein</fullName>
    </submittedName>
</protein>
<feature type="signal peptide" evidence="3">
    <location>
        <begin position="1"/>
        <end position="19"/>
    </location>
</feature>
<dbReference type="Gene3D" id="2.40.40.10">
    <property type="entry name" value="RlpA-like domain"/>
    <property type="match status" value="1"/>
</dbReference>
<dbReference type="AlphaFoldDB" id="A0A8H7Y3L8"/>
<dbReference type="PANTHER" id="PTHR31836">
    <property type="match status" value="1"/>
</dbReference>
<dbReference type="InterPro" id="IPR051477">
    <property type="entry name" value="Expansin_CellWall"/>
</dbReference>
<evidence type="ECO:0000256" key="3">
    <source>
        <dbReference type="SAM" id="SignalP"/>
    </source>
</evidence>
<feature type="region of interest" description="Disordered" evidence="2">
    <location>
        <begin position="153"/>
        <end position="186"/>
    </location>
</feature>
<dbReference type="PANTHER" id="PTHR31836:SF28">
    <property type="entry name" value="SRCR DOMAIN-CONTAINING PROTEIN-RELATED"/>
    <property type="match status" value="1"/>
</dbReference>
<comment type="caution">
    <text evidence="4">The sequence shown here is derived from an EMBL/GenBank/DDBJ whole genome shotgun (WGS) entry which is preliminary data.</text>
</comment>
<dbReference type="EMBL" id="JAFIQS010000002">
    <property type="protein sequence ID" value="KAG5172991.1"/>
    <property type="molecule type" value="Genomic_DNA"/>
</dbReference>
<name>A0A8H7Y3L8_PSICU</name>
<dbReference type="SUPFAM" id="SSF50685">
    <property type="entry name" value="Barwin-like endoglucanases"/>
    <property type="match status" value="1"/>
</dbReference>
<dbReference type="InterPro" id="IPR036908">
    <property type="entry name" value="RlpA-like_sf"/>
</dbReference>
<reference evidence="4" key="1">
    <citation type="submission" date="2021-02" db="EMBL/GenBank/DDBJ databases">
        <title>Psilocybe cubensis genome.</title>
        <authorList>
            <person name="Mckernan K.J."/>
            <person name="Crawford S."/>
            <person name="Trippe A."/>
            <person name="Kane L.T."/>
            <person name="Mclaughlin S."/>
        </authorList>
    </citation>
    <scope>NUCLEOTIDE SEQUENCE [LARGE SCALE GENOMIC DNA]</scope>
    <source>
        <strain evidence="4">MGC-MH-2018</strain>
    </source>
</reference>
<feature type="compositionally biased region" description="Low complexity" evidence="2">
    <location>
        <begin position="173"/>
        <end position="186"/>
    </location>
</feature>
<accession>A0A8H7Y3L8</accession>
<evidence type="ECO:0000313" key="4">
    <source>
        <dbReference type="EMBL" id="KAG5172991.1"/>
    </source>
</evidence>
<gene>
    <name evidence="4" type="ORF">JR316_002496</name>
</gene>